<keyword evidence="3" id="KW-1185">Reference proteome</keyword>
<accession>A0ABR2KV67</accession>
<dbReference type="Proteomes" id="UP001470230">
    <property type="component" value="Unassembled WGS sequence"/>
</dbReference>
<gene>
    <name evidence="2" type="ORF">M9Y10_023456</name>
</gene>
<protein>
    <submittedName>
        <fullName evidence="2">Uncharacterized protein</fullName>
    </submittedName>
</protein>
<proteinExistence type="predicted"/>
<evidence type="ECO:0000256" key="1">
    <source>
        <dbReference type="SAM" id="MobiDB-lite"/>
    </source>
</evidence>
<feature type="region of interest" description="Disordered" evidence="1">
    <location>
        <begin position="127"/>
        <end position="172"/>
    </location>
</feature>
<name>A0ABR2KV67_9EUKA</name>
<organism evidence="2 3">
    <name type="scientific">Tritrichomonas musculus</name>
    <dbReference type="NCBI Taxonomy" id="1915356"/>
    <lineage>
        <taxon>Eukaryota</taxon>
        <taxon>Metamonada</taxon>
        <taxon>Parabasalia</taxon>
        <taxon>Tritrichomonadida</taxon>
        <taxon>Tritrichomonadidae</taxon>
        <taxon>Tritrichomonas</taxon>
    </lineage>
</organism>
<feature type="compositionally biased region" description="Low complexity" evidence="1">
    <location>
        <begin position="153"/>
        <end position="170"/>
    </location>
</feature>
<evidence type="ECO:0000313" key="2">
    <source>
        <dbReference type="EMBL" id="KAK8895014.1"/>
    </source>
</evidence>
<reference evidence="2 3" key="1">
    <citation type="submission" date="2024-04" db="EMBL/GenBank/DDBJ databases">
        <title>Tritrichomonas musculus Genome.</title>
        <authorList>
            <person name="Alves-Ferreira E."/>
            <person name="Grigg M."/>
            <person name="Lorenzi H."/>
            <person name="Galac M."/>
        </authorList>
    </citation>
    <scope>NUCLEOTIDE SEQUENCE [LARGE SCALE GENOMIC DNA]</scope>
    <source>
        <strain evidence="2 3">EAF2021</strain>
    </source>
</reference>
<sequence length="233" mass="27158">MFSILDNSKRYYPSPTEQAILINGTRYYFSQPERSPKRNIITKKYSNEFSPFNPHWNHRAVRLWFNNNKSLYIANNNNNILANTKLQQITISLKEKIVSNNIIQKNIKNHNNCSSKSIQMINNQNNEVSNDQHSSWSNDQDNECSYNQENECSNDQNSSWSNDRNSSWSNGQSNESYNCRLNDIHLVPIATQTAFDVKDQITLARESLQAIRQKRKVAAETYSKNPFKLLDKQ</sequence>
<comment type="caution">
    <text evidence="2">The sequence shown here is derived from an EMBL/GenBank/DDBJ whole genome shotgun (WGS) entry which is preliminary data.</text>
</comment>
<dbReference type="EMBL" id="JAPFFF010000003">
    <property type="protein sequence ID" value="KAK8895014.1"/>
    <property type="molecule type" value="Genomic_DNA"/>
</dbReference>
<feature type="compositionally biased region" description="Polar residues" evidence="1">
    <location>
        <begin position="127"/>
        <end position="151"/>
    </location>
</feature>
<evidence type="ECO:0000313" key="3">
    <source>
        <dbReference type="Proteomes" id="UP001470230"/>
    </source>
</evidence>